<dbReference type="InterPro" id="IPR020889">
    <property type="entry name" value="LipoPS_assembly_LptD"/>
</dbReference>
<reference evidence="3 4" key="1">
    <citation type="submission" date="2023-01" db="EMBL/GenBank/DDBJ databases">
        <title>Thalassococcus onchidii sp. nov., isolated from a marine invertebrate from the South China Sea.</title>
        <authorList>
            <person name="Xu S."/>
            <person name="Liu Z."/>
            <person name="Xu Y."/>
        </authorList>
    </citation>
    <scope>NUCLEOTIDE SEQUENCE [LARGE SCALE GENOMIC DNA]</scope>
    <source>
        <strain evidence="3 4">KCTC 32084</strain>
    </source>
</reference>
<dbReference type="PANTHER" id="PTHR30189:SF1">
    <property type="entry name" value="LPS-ASSEMBLY PROTEIN LPTD"/>
    <property type="match status" value="1"/>
</dbReference>
<keyword evidence="1" id="KW-0998">Cell outer membrane</keyword>
<evidence type="ECO:0000259" key="2">
    <source>
        <dbReference type="Pfam" id="PF04453"/>
    </source>
</evidence>
<dbReference type="EMBL" id="JAQIOY010000002">
    <property type="protein sequence ID" value="MDA7424696.1"/>
    <property type="molecule type" value="Genomic_DNA"/>
</dbReference>
<feature type="domain" description="LptD C-terminal" evidence="2">
    <location>
        <begin position="285"/>
        <end position="634"/>
    </location>
</feature>
<dbReference type="PANTHER" id="PTHR30189">
    <property type="entry name" value="LPS-ASSEMBLY PROTEIN"/>
    <property type="match status" value="1"/>
</dbReference>
<dbReference type="RefSeq" id="WP_271432044.1">
    <property type="nucleotide sequence ID" value="NZ_JAQIOY010000002.1"/>
</dbReference>
<proteinExistence type="inferred from homology"/>
<evidence type="ECO:0000256" key="1">
    <source>
        <dbReference type="HAMAP-Rule" id="MF_01411"/>
    </source>
</evidence>
<keyword evidence="1" id="KW-0472">Membrane</keyword>
<name>A0ABT4XRX9_9RHOB</name>
<keyword evidence="1" id="KW-0732">Signal</keyword>
<comment type="subcellular location">
    <subcellularLocation>
        <location evidence="1">Cell outer membrane</location>
    </subcellularLocation>
</comment>
<protein>
    <recommendedName>
        <fullName evidence="1">LPS-assembly protein LptD</fullName>
    </recommendedName>
</protein>
<dbReference type="Pfam" id="PF04453">
    <property type="entry name" value="LptD"/>
    <property type="match status" value="1"/>
</dbReference>
<comment type="caution">
    <text evidence="1">Lacks conserved residue(s) required for the propagation of feature annotation.</text>
</comment>
<dbReference type="InterPro" id="IPR007543">
    <property type="entry name" value="LptD_C"/>
</dbReference>
<feature type="signal peptide" evidence="1">
    <location>
        <begin position="1"/>
        <end position="29"/>
    </location>
</feature>
<comment type="caution">
    <text evidence="3">The sequence shown here is derived from an EMBL/GenBank/DDBJ whole genome shotgun (WGS) entry which is preliminary data.</text>
</comment>
<comment type="similarity">
    <text evidence="1">Belongs to the LptD family.</text>
</comment>
<feature type="chain" id="PRO_5044935704" description="LPS-assembly protein LptD" evidence="1">
    <location>
        <begin position="30"/>
        <end position="730"/>
    </location>
</feature>
<dbReference type="Proteomes" id="UP001210720">
    <property type="component" value="Unassembled WGS sequence"/>
</dbReference>
<gene>
    <name evidence="1 3" type="primary">lptD</name>
    <name evidence="3" type="ORF">PFY00_08170</name>
</gene>
<comment type="subunit">
    <text evidence="1">Component of the lipopolysaccharide transport and assembly complex.</text>
</comment>
<evidence type="ECO:0000313" key="3">
    <source>
        <dbReference type="EMBL" id="MDA7424696.1"/>
    </source>
</evidence>
<evidence type="ECO:0000313" key="4">
    <source>
        <dbReference type="Proteomes" id="UP001210720"/>
    </source>
</evidence>
<dbReference type="InterPro" id="IPR050218">
    <property type="entry name" value="LptD"/>
</dbReference>
<comment type="function">
    <text evidence="1">Involved in the assembly of lipopolysaccharide (LPS) at the surface of the outer membrane.</text>
</comment>
<dbReference type="HAMAP" id="MF_01411">
    <property type="entry name" value="LPS_assembly_LptD"/>
    <property type="match status" value="1"/>
</dbReference>
<keyword evidence="4" id="KW-1185">Reference proteome</keyword>
<organism evidence="3 4">
    <name type="scientific">Thalassococcus lentus</name>
    <dbReference type="NCBI Taxonomy" id="1210524"/>
    <lineage>
        <taxon>Bacteria</taxon>
        <taxon>Pseudomonadati</taxon>
        <taxon>Pseudomonadota</taxon>
        <taxon>Alphaproteobacteria</taxon>
        <taxon>Rhodobacterales</taxon>
        <taxon>Roseobacteraceae</taxon>
        <taxon>Thalassococcus</taxon>
    </lineage>
</organism>
<sequence length="730" mass="81405" precursor="true">MSAAVLLRFCVLVLTAALIGTVSVQPAFAQDSTAEQTQDDPALLVADEVFVENEERLVASGNVEALQGGIRLSATRIIYDRSTDTLIIEGPIRITDADGNVILADEATLDQGFRNGLLKGARLVLDQQLQLASVEARRVDGRYTQLSRVAVTSCQVCGHNATPLWQIRAKRVVHDQVERQLYFDEAQFRVLDVPVFYLPHLRLPDPTLKRARGFLIPTFHSSTLLGFGIKVPYFIPIGRHQDLTLTPHLSTKARSLGYRYRRAFAYGDLEINGAISSDTLKPGEARGYLFAEGAFRLPRDFKLDFDLKLTSDASYLNDYDITGADRLSSTVDLRRVRRDELITASLVHYESLRDFEDNDTQPTIIGDAAIERRFFPAALGGELRLSAAVHGHYRYSSIPFDSADADLDVDGRDVGRISAEASWRKRWTLAGGIRAGVTTNLWLDRHMTFQDNTSVRDVARATHGVAVELRWPWERTGPRGQRTVIEPLLQLGYVSGQRPGNPNDESTRVEFDEGNLLSLSRFPAADRREHGGTVAAGLRWMHQAPDGWSAALTIGRIWRETADTEFTRSSGLQGTASDWLVAGRFAHQNGLTLSARGLLDDQARFSKAEARAGWSNNRMDLGASYVLLVTDPDEDRLEAQSEWSFDGEYRISQHWSTSTSWRYDLVDRRLDRVGLGLQYQNECVQVDFGATRKFASSSNLEPSTDFDLTVALKGFSTGGSAKEFRRTCQH</sequence>
<accession>A0ABT4XRX9</accession>